<accession>A0A1M5AG81</accession>
<keyword evidence="1" id="KW-1133">Transmembrane helix</keyword>
<dbReference type="EMBL" id="FQUO01000006">
    <property type="protein sequence ID" value="SHF29263.1"/>
    <property type="molecule type" value="Genomic_DNA"/>
</dbReference>
<reference evidence="2 3" key="1">
    <citation type="submission" date="2016-11" db="EMBL/GenBank/DDBJ databases">
        <authorList>
            <person name="Jaros S."/>
            <person name="Januszkiewicz K."/>
            <person name="Wedrychowicz H."/>
        </authorList>
    </citation>
    <scope>NUCLEOTIDE SEQUENCE [LARGE SCALE GENOMIC DNA]</scope>
    <source>
        <strain evidence="2 3">DSM 26897</strain>
    </source>
</reference>
<dbReference type="AlphaFoldDB" id="A0A1M5AG81"/>
<keyword evidence="1" id="KW-0472">Membrane</keyword>
<feature type="transmembrane region" description="Helical" evidence="1">
    <location>
        <begin position="75"/>
        <end position="92"/>
    </location>
</feature>
<evidence type="ECO:0000313" key="2">
    <source>
        <dbReference type="EMBL" id="SHF29263.1"/>
    </source>
</evidence>
<name>A0A1M5AG81_9BACT</name>
<evidence type="ECO:0008006" key="4">
    <source>
        <dbReference type="Google" id="ProtNLM"/>
    </source>
</evidence>
<proteinExistence type="predicted"/>
<sequence>MQTGWKSRLEEWAPEPPAMGWERLSEQLEDKPLFAQKLHNYSSVPPTDAWEAIQKKMEPEAISAPVIRMLPRNKWIRYGSVAASLLFAFFIFRQYNTTAPNSGVSRHRAPVESTIVPLPDNRHSSQDVASEIVTRATSTAPSNNRFTQATYSLLPGSGSGPIPYAQPARNNDSRLYDVVPTSYLVADEELERYMVVSVADDAAVRLPKKLYDLFRCGEVPLPAGCTELVLQLKQRVANPSLVTTADFAGVMEMVQQVD</sequence>
<dbReference type="Proteomes" id="UP000184368">
    <property type="component" value="Unassembled WGS sequence"/>
</dbReference>
<evidence type="ECO:0000313" key="3">
    <source>
        <dbReference type="Proteomes" id="UP000184368"/>
    </source>
</evidence>
<dbReference type="STRING" id="1302690.BUE76_08750"/>
<dbReference type="OrthoDB" id="645896at2"/>
<gene>
    <name evidence="2" type="ORF">SAMN05444008_106251</name>
</gene>
<keyword evidence="3" id="KW-1185">Reference proteome</keyword>
<protein>
    <recommendedName>
        <fullName evidence="4">Transmembrane protein</fullName>
    </recommendedName>
</protein>
<dbReference type="RefSeq" id="WP_073042576.1">
    <property type="nucleotide sequence ID" value="NZ_FQUO01000006.1"/>
</dbReference>
<keyword evidence="1" id="KW-0812">Transmembrane</keyword>
<evidence type="ECO:0000256" key="1">
    <source>
        <dbReference type="SAM" id="Phobius"/>
    </source>
</evidence>
<organism evidence="2 3">
    <name type="scientific">Cnuella takakiae</name>
    <dbReference type="NCBI Taxonomy" id="1302690"/>
    <lineage>
        <taxon>Bacteria</taxon>
        <taxon>Pseudomonadati</taxon>
        <taxon>Bacteroidota</taxon>
        <taxon>Chitinophagia</taxon>
        <taxon>Chitinophagales</taxon>
        <taxon>Chitinophagaceae</taxon>
        <taxon>Cnuella</taxon>
    </lineage>
</organism>